<evidence type="ECO:0000313" key="1">
    <source>
        <dbReference type="EMBL" id="MCE0745102.1"/>
    </source>
</evidence>
<dbReference type="EMBL" id="JAJSOJ010000061">
    <property type="protein sequence ID" value="MCE0745102.1"/>
    <property type="molecule type" value="Genomic_DNA"/>
</dbReference>
<keyword evidence="2" id="KW-1185">Reference proteome</keyword>
<accession>A0ABS8W164</accession>
<protein>
    <submittedName>
        <fullName evidence="1">Uncharacterized protein</fullName>
    </submittedName>
</protein>
<sequence length="95" mass="9928">MRELSSLELDTVSGGTIGSDIGNALIGFSNVANTLADAAAPAVYYGTLLIAPVHQAVDAFFYGTSKLLVGIGQSLGGTLAPDYHYENEWVNHTVV</sequence>
<name>A0ABS8W164_9PROT</name>
<evidence type="ECO:0000313" key="2">
    <source>
        <dbReference type="Proteomes" id="UP001521074"/>
    </source>
</evidence>
<organism evidence="1 2">
    <name type="scientific">Acetobacter sicerae</name>
    <dbReference type="NCBI Taxonomy" id="85325"/>
    <lineage>
        <taxon>Bacteria</taxon>
        <taxon>Pseudomonadati</taxon>
        <taxon>Pseudomonadota</taxon>
        <taxon>Alphaproteobacteria</taxon>
        <taxon>Acetobacterales</taxon>
        <taxon>Acetobacteraceae</taxon>
        <taxon>Acetobacter</taxon>
    </lineage>
</organism>
<dbReference type="RefSeq" id="WP_173572972.1">
    <property type="nucleotide sequence ID" value="NZ_JAAABN010000002.1"/>
</dbReference>
<gene>
    <name evidence="1" type="ORF">LWC05_14595</name>
</gene>
<comment type="caution">
    <text evidence="1">The sequence shown here is derived from an EMBL/GenBank/DDBJ whole genome shotgun (WGS) entry which is preliminary data.</text>
</comment>
<dbReference type="Proteomes" id="UP001521074">
    <property type="component" value="Unassembled WGS sequence"/>
</dbReference>
<reference evidence="1 2" key="1">
    <citation type="submission" date="2021-12" db="EMBL/GenBank/DDBJ databases">
        <title>Genome sequence of Acetobacter sicerae DmPark20a_162.</title>
        <authorList>
            <person name="Chaston J.M."/>
        </authorList>
    </citation>
    <scope>NUCLEOTIDE SEQUENCE [LARGE SCALE GENOMIC DNA]</scope>
    <source>
        <strain evidence="1 2">DmPark20a_162</strain>
    </source>
</reference>
<proteinExistence type="predicted"/>